<dbReference type="EMBL" id="JAPVEA010000001">
    <property type="protein sequence ID" value="KAJ5465275.1"/>
    <property type="molecule type" value="Genomic_DNA"/>
</dbReference>
<reference evidence="2" key="1">
    <citation type="submission" date="2022-12" db="EMBL/GenBank/DDBJ databases">
        <authorList>
            <person name="Petersen C."/>
        </authorList>
    </citation>
    <scope>NUCLEOTIDE SEQUENCE</scope>
    <source>
        <strain evidence="2">IBT 16125</strain>
    </source>
</reference>
<dbReference type="Pfam" id="PF01693">
    <property type="entry name" value="Cauli_VI"/>
    <property type="match status" value="1"/>
</dbReference>
<proteinExistence type="predicted"/>
<feature type="domain" description="Ribonuclease H1 N-terminal" evidence="1">
    <location>
        <begin position="30"/>
        <end position="72"/>
    </location>
</feature>
<name>A0AAD6CGY1_9EURO</name>
<dbReference type="GeneID" id="81594598"/>
<sequence length="136" mass="15756">MRRKGFEEFDEALKCEASDAATLQPRGNYYYAVANGRTIGVFRDWRAVEKSTSGYKDACHQRFNTEREAKDFIEDWNDAYADIWRREIRKGLHGGWKAKSLRLNPASALVKMENEGDTVESLVSNLKRLNMEETKE</sequence>
<dbReference type="Gene3D" id="3.40.970.10">
    <property type="entry name" value="Ribonuclease H1, N-terminal domain"/>
    <property type="match status" value="1"/>
</dbReference>
<gene>
    <name evidence="2" type="ORF">N7458_000961</name>
</gene>
<keyword evidence="3" id="KW-1185">Reference proteome</keyword>
<organism evidence="2 3">
    <name type="scientific">Penicillium daleae</name>
    <dbReference type="NCBI Taxonomy" id="63821"/>
    <lineage>
        <taxon>Eukaryota</taxon>
        <taxon>Fungi</taxon>
        <taxon>Dikarya</taxon>
        <taxon>Ascomycota</taxon>
        <taxon>Pezizomycotina</taxon>
        <taxon>Eurotiomycetes</taxon>
        <taxon>Eurotiomycetidae</taxon>
        <taxon>Eurotiales</taxon>
        <taxon>Aspergillaceae</taxon>
        <taxon>Penicillium</taxon>
    </lineage>
</organism>
<dbReference type="InterPro" id="IPR037056">
    <property type="entry name" value="RNase_H1_N_sf"/>
</dbReference>
<evidence type="ECO:0000259" key="1">
    <source>
        <dbReference type="Pfam" id="PF01693"/>
    </source>
</evidence>
<evidence type="ECO:0000313" key="3">
    <source>
        <dbReference type="Proteomes" id="UP001213681"/>
    </source>
</evidence>
<dbReference type="SUPFAM" id="SSF55658">
    <property type="entry name" value="L9 N-domain-like"/>
    <property type="match status" value="1"/>
</dbReference>
<dbReference type="Proteomes" id="UP001213681">
    <property type="component" value="Unassembled WGS sequence"/>
</dbReference>
<comment type="caution">
    <text evidence="2">The sequence shown here is derived from an EMBL/GenBank/DDBJ whole genome shotgun (WGS) entry which is preliminary data.</text>
</comment>
<dbReference type="RefSeq" id="XP_056772122.1">
    <property type="nucleotide sequence ID" value="XM_056904355.1"/>
</dbReference>
<accession>A0AAD6CGY1</accession>
<evidence type="ECO:0000313" key="2">
    <source>
        <dbReference type="EMBL" id="KAJ5465275.1"/>
    </source>
</evidence>
<reference evidence="2" key="2">
    <citation type="journal article" date="2023" name="IMA Fungus">
        <title>Comparative genomic study of the Penicillium genus elucidates a diverse pangenome and 15 lateral gene transfer events.</title>
        <authorList>
            <person name="Petersen C."/>
            <person name="Sorensen T."/>
            <person name="Nielsen M.R."/>
            <person name="Sondergaard T.E."/>
            <person name="Sorensen J.L."/>
            <person name="Fitzpatrick D.A."/>
            <person name="Frisvad J.C."/>
            <person name="Nielsen K.L."/>
        </authorList>
    </citation>
    <scope>NUCLEOTIDE SEQUENCE</scope>
    <source>
        <strain evidence="2">IBT 16125</strain>
    </source>
</reference>
<dbReference type="InterPro" id="IPR009027">
    <property type="entry name" value="Ribosomal_bL9/RNase_H1_N"/>
</dbReference>
<protein>
    <recommendedName>
        <fullName evidence="1">Ribonuclease H1 N-terminal domain-containing protein</fullName>
    </recommendedName>
</protein>
<dbReference type="InterPro" id="IPR011320">
    <property type="entry name" value="RNase_H1_N"/>
</dbReference>
<dbReference type="AlphaFoldDB" id="A0AAD6CGY1"/>